<feature type="compositionally biased region" description="Low complexity" evidence="1">
    <location>
        <begin position="336"/>
        <end position="345"/>
    </location>
</feature>
<feature type="region of interest" description="Disordered" evidence="1">
    <location>
        <begin position="191"/>
        <end position="445"/>
    </location>
</feature>
<feature type="compositionally biased region" description="Basic residues" evidence="1">
    <location>
        <begin position="461"/>
        <end position="471"/>
    </location>
</feature>
<feature type="compositionally biased region" description="Acidic residues" evidence="1">
    <location>
        <begin position="396"/>
        <end position="410"/>
    </location>
</feature>
<feature type="compositionally biased region" description="Polar residues" evidence="1">
    <location>
        <begin position="545"/>
        <end position="559"/>
    </location>
</feature>
<feature type="compositionally biased region" description="Basic residues" evidence="1">
    <location>
        <begin position="354"/>
        <end position="365"/>
    </location>
</feature>
<keyword evidence="3" id="KW-1185">Reference proteome</keyword>
<feature type="compositionally biased region" description="Basic and acidic residues" evidence="1">
    <location>
        <begin position="621"/>
        <end position="647"/>
    </location>
</feature>
<dbReference type="EMBL" id="JAODAN010000004">
    <property type="protein sequence ID" value="KAK1924577.1"/>
    <property type="molecule type" value="Genomic_DNA"/>
</dbReference>
<feature type="compositionally biased region" description="Basic and acidic residues" evidence="1">
    <location>
        <begin position="278"/>
        <end position="290"/>
    </location>
</feature>
<feature type="compositionally biased region" description="Basic and acidic residues" evidence="1">
    <location>
        <begin position="505"/>
        <end position="542"/>
    </location>
</feature>
<sequence>MSIQIPFPFIVPSPPFPDLRPYLQRIANLPRAAANRINNVIRGNNDRLFGPLEQAVAATVIITLALRTPPETYQLTPAPTSPSPSSNATTSPDTGPVVSTLDDIEQLKSIVELAVPSPIALAVCLLLVHIVLLLLPKELISRIRLSWSLFWPPWKDRTSEQTLGTLGAPLDVPASPPLPAIKNAFAPTPREAAQMGGGIAPADTKAVVMEQQDSRDRRPGLEERKREPRREERRRDENEPSKGKEVKGIIAREPKSDKGQGKEKEPSSRSAGSLSEVKASEDKTSSRVKSDILASIPPTSELEKTSSKTERHPQDRGTSAASSSKEQTKQKEIPQQKEAAAQEDQQLTESERARLRKLQGRRHSKGSTNPDAGKKRANADTQASTDAQNSKKDSGEEQGDEDPSESDSGIESDPLMAGDYRPLRSVLKKSKKKPRQKKNIHHNYFMTMRGWQPRLIPFRHGMHPKPHHPRHTLWFDNIPKNADHLMAPPPVAKEPEGHNEDDEKQDAKAKAAKEGKAQEEAQKEKLDKKGKEETDSSKEKAKVKGTTSDSDGSHQSKSPSDGRKTPGERKTSRGSDLEKSERREEPMDSRPSKEASKPSSSPRSRELDKERVSSRSTTSHDSGKRLDKSNLTESEIARLRKEKEMSASKDSTPARPPREATAGIETRVGQAQPSIPAPEEPPVDLQLAKATFATQAVLCCLLYMRKFNQQLAFVLMAFFCYTYLRRFRGAGHVIERQYSSRDSEVIAPIAVSSVINRFVEPQPPGHRDEDVTVQAASEHEDPTPALAANPEVPVVRLVRQERSAGGEADSAKIPTRLKDLTEEQKKRYLALKAAKDAR</sequence>
<feature type="compositionally biased region" description="Basic residues" evidence="1">
    <location>
        <begin position="426"/>
        <end position="441"/>
    </location>
</feature>
<feature type="compositionally biased region" description="Basic and acidic residues" evidence="1">
    <location>
        <begin position="212"/>
        <end position="267"/>
    </location>
</feature>
<dbReference type="Proteomes" id="UP001182556">
    <property type="component" value="Unassembled WGS sequence"/>
</dbReference>
<accession>A0AAD9L6G4</accession>
<feature type="compositionally biased region" description="Low complexity" evidence="1">
    <location>
        <begin position="83"/>
        <end position="94"/>
    </location>
</feature>
<evidence type="ECO:0000313" key="2">
    <source>
        <dbReference type="EMBL" id="KAK1924577.1"/>
    </source>
</evidence>
<dbReference type="AlphaFoldDB" id="A0AAD9L6G4"/>
<protein>
    <submittedName>
        <fullName evidence="2">Uncharacterized protein</fullName>
    </submittedName>
</protein>
<feature type="compositionally biased region" description="Basic and acidic residues" evidence="1">
    <location>
        <begin position="326"/>
        <end position="335"/>
    </location>
</feature>
<feature type="region of interest" description="Disordered" evidence="1">
    <location>
        <begin position="762"/>
        <end position="789"/>
    </location>
</feature>
<feature type="compositionally biased region" description="Polar residues" evidence="1">
    <location>
        <begin position="379"/>
        <end position="388"/>
    </location>
</feature>
<gene>
    <name evidence="2" type="ORF">DB88DRAFT_509660</name>
</gene>
<evidence type="ECO:0000256" key="1">
    <source>
        <dbReference type="SAM" id="MobiDB-lite"/>
    </source>
</evidence>
<proteinExistence type="predicted"/>
<feature type="region of interest" description="Disordered" evidence="1">
    <location>
        <begin position="73"/>
        <end position="96"/>
    </location>
</feature>
<evidence type="ECO:0000313" key="3">
    <source>
        <dbReference type="Proteomes" id="UP001182556"/>
    </source>
</evidence>
<feature type="compositionally biased region" description="Basic and acidic residues" evidence="1">
    <location>
        <begin position="301"/>
        <end position="315"/>
    </location>
</feature>
<feature type="compositionally biased region" description="Basic and acidic residues" evidence="1">
    <location>
        <begin position="603"/>
        <end position="613"/>
    </location>
</feature>
<name>A0AAD9L6G4_PAPLA</name>
<feature type="compositionally biased region" description="Polar residues" evidence="1">
    <location>
        <begin position="316"/>
        <end position="325"/>
    </location>
</feature>
<feature type="region of interest" description="Disordered" evidence="1">
    <location>
        <begin position="461"/>
        <end position="660"/>
    </location>
</feature>
<reference evidence="2" key="1">
    <citation type="submission" date="2023-02" db="EMBL/GenBank/DDBJ databases">
        <title>Identification and recombinant expression of a fungal hydrolase from Papiliotrema laurentii that hydrolyzes apple cutin and clears colloidal polyester polyurethane.</title>
        <authorList>
            <consortium name="DOE Joint Genome Institute"/>
            <person name="Roman V.A."/>
            <person name="Bojanowski C."/>
            <person name="Crable B.R."/>
            <person name="Wagner D.N."/>
            <person name="Hung C.S."/>
            <person name="Nadeau L.J."/>
            <person name="Schratz L."/>
            <person name="Haridas S."/>
            <person name="Pangilinan J."/>
            <person name="Lipzen A."/>
            <person name="Na H."/>
            <person name="Yan M."/>
            <person name="Ng V."/>
            <person name="Grigoriev I.V."/>
            <person name="Spatafora J.W."/>
            <person name="Barlow D."/>
            <person name="Biffinger J."/>
            <person name="Kelley-Loughnane N."/>
            <person name="Varaljay V.A."/>
            <person name="Crookes-Goodson W.J."/>
        </authorList>
    </citation>
    <scope>NUCLEOTIDE SEQUENCE</scope>
    <source>
        <strain evidence="2">5307AH</strain>
    </source>
</reference>
<feature type="compositionally biased region" description="Basic and acidic residues" evidence="1">
    <location>
        <begin position="560"/>
        <end position="596"/>
    </location>
</feature>
<comment type="caution">
    <text evidence="2">The sequence shown here is derived from an EMBL/GenBank/DDBJ whole genome shotgun (WGS) entry which is preliminary data.</text>
</comment>
<organism evidence="2 3">
    <name type="scientific">Papiliotrema laurentii</name>
    <name type="common">Cryptococcus laurentii</name>
    <dbReference type="NCBI Taxonomy" id="5418"/>
    <lineage>
        <taxon>Eukaryota</taxon>
        <taxon>Fungi</taxon>
        <taxon>Dikarya</taxon>
        <taxon>Basidiomycota</taxon>
        <taxon>Agaricomycotina</taxon>
        <taxon>Tremellomycetes</taxon>
        <taxon>Tremellales</taxon>
        <taxon>Rhynchogastremaceae</taxon>
        <taxon>Papiliotrema</taxon>
    </lineage>
</organism>